<dbReference type="RefSeq" id="WP_354447840.1">
    <property type="nucleotide sequence ID" value="NZ_JBEPSH010000010.1"/>
</dbReference>
<dbReference type="EMBL" id="JBEPSH010000010">
    <property type="protein sequence ID" value="MET4579606.1"/>
    <property type="molecule type" value="Genomic_DNA"/>
</dbReference>
<name>A0ABV2QF00_9BURK</name>
<dbReference type="InterPro" id="IPR000801">
    <property type="entry name" value="Esterase-like"/>
</dbReference>
<organism evidence="1 2">
    <name type="scientific">Ottowia thiooxydans</name>
    <dbReference type="NCBI Taxonomy" id="219182"/>
    <lineage>
        <taxon>Bacteria</taxon>
        <taxon>Pseudomonadati</taxon>
        <taxon>Pseudomonadota</taxon>
        <taxon>Betaproteobacteria</taxon>
        <taxon>Burkholderiales</taxon>
        <taxon>Comamonadaceae</taxon>
        <taxon>Ottowia</taxon>
    </lineage>
</organism>
<dbReference type="InterPro" id="IPR050228">
    <property type="entry name" value="Carboxylesterase_BioH"/>
</dbReference>
<dbReference type="PANTHER" id="PTHR43194:SF5">
    <property type="entry name" value="PIMELOYL-[ACYL-CARRIER PROTEIN] METHYL ESTER ESTERASE"/>
    <property type="match status" value="1"/>
</dbReference>
<protein>
    <submittedName>
        <fullName evidence="1">Pimeloyl-ACP methyl ester carboxylesterase</fullName>
    </submittedName>
</protein>
<proteinExistence type="predicted"/>
<dbReference type="CDD" id="cd12808">
    <property type="entry name" value="Esterase_713_like-1"/>
    <property type="match status" value="1"/>
</dbReference>
<gene>
    <name evidence="1" type="ORF">ABIE13_004743</name>
</gene>
<dbReference type="InterPro" id="IPR029058">
    <property type="entry name" value="AB_hydrolase_fold"/>
</dbReference>
<sequence length="339" mass="36835">MKDVNTRVDAPCAPMCLREIRSFFVGGSVRTLTGLPVEQRRFSQNGPSRGVDPNGDHVSGQMYVQAYLQAQPTRPFPLLLWHGGGMTGANWETTPDGRAGWLTIFLRAGFDVYVSDAVERGRAGWSRWPEIYADAPLHRTLDEGWDMFRIGPRAGYSTQAADRCAYAGQQFPVNAFDTFAAQWVPRWTDHEAQTLAAYDSLLQQVGPCIVLGHSQGGGFSLEATRRRPNSVAGVIAVEPSGAPGAADIHGAAALPAHLLVWGDHIAEHPVWQRYRSNVDAYARALKAAGVQTDICDLPSEGISGNSHFPMMDLNSDAVAARILHWLDSIAPTVPTAPAH</sequence>
<dbReference type="Proteomes" id="UP001549320">
    <property type="component" value="Unassembled WGS sequence"/>
</dbReference>
<dbReference type="Pfam" id="PF00756">
    <property type="entry name" value="Esterase"/>
    <property type="match status" value="1"/>
</dbReference>
<comment type="caution">
    <text evidence="1">The sequence shown here is derived from an EMBL/GenBank/DDBJ whole genome shotgun (WGS) entry which is preliminary data.</text>
</comment>
<accession>A0ABV2QF00</accession>
<reference evidence="1 2" key="1">
    <citation type="submission" date="2024-06" db="EMBL/GenBank/DDBJ databases">
        <title>Sorghum-associated microbial communities from plants grown in Nebraska, USA.</title>
        <authorList>
            <person name="Schachtman D."/>
        </authorList>
    </citation>
    <scope>NUCLEOTIDE SEQUENCE [LARGE SCALE GENOMIC DNA]</scope>
    <source>
        <strain evidence="1 2">2709</strain>
    </source>
</reference>
<keyword evidence="2" id="KW-1185">Reference proteome</keyword>
<dbReference type="Gene3D" id="3.40.50.1820">
    <property type="entry name" value="alpha/beta hydrolase"/>
    <property type="match status" value="1"/>
</dbReference>
<dbReference type="SUPFAM" id="SSF53474">
    <property type="entry name" value="alpha/beta-Hydrolases"/>
    <property type="match status" value="1"/>
</dbReference>
<evidence type="ECO:0000313" key="1">
    <source>
        <dbReference type="EMBL" id="MET4579606.1"/>
    </source>
</evidence>
<evidence type="ECO:0000313" key="2">
    <source>
        <dbReference type="Proteomes" id="UP001549320"/>
    </source>
</evidence>
<dbReference type="PANTHER" id="PTHR43194">
    <property type="entry name" value="HYDROLASE ALPHA/BETA FOLD FAMILY"/>
    <property type="match status" value="1"/>
</dbReference>